<evidence type="ECO:0008006" key="5">
    <source>
        <dbReference type="Google" id="ProtNLM"/>
    </source>
</evidence>
<feature type="compositionally biased region" description="Basic and acidic residues" evidence="1">
    <location>
        <begin position="250"/>
        <end position="266"/>
    </location>
</feature>
<evidence type="ECO:0000313" key="4">
    <source>
        <dbReference type="Proteomes" id="UP000664288"/>
    </source>
</evidence>
<keyword evidence="4" id="KW-1185">Reference proteome</keyword>
<feature type="compositionally biased region" description="Gly residues" evidence="1">
    <location>
        <begin position="288"/>
        <end position="298"/>
    </location>
</feature>
<feature type="compositionally biased region" description="Basic residues" evidence="1">
    <location>
        <begin position="77"/>
        <end position="87"/>
    </location>
</feature>
<name>A0ABS3J3V9_9HYPH</name>
<feature type="compositionally biased region" description="Low complexity" evidence="1">
    <location>
        <begin position="157"/>
        <end position="170"/>
    </location>
</feature>
<evidence type="ECO:0000313" key="3">
    <source>
        <dbReference type="EMBL" id="MBO0904370.1"/>
    </source>
</evidence>
<accession>A0ABS3J3V9</accession>
<gene>
    <name evidence="3" type="ORF">J1C47_12020</name>
</gene>
<feature type="region of interest" description="Disordered" evidence="1">
    <location>
        <begin position="250"/>
        <end position="323"/>
    </location>
</feature>
<sequence>MRSIRDKNPGNGRNRFGRGGRIATGAALAAALFGTSAFAEQNMPQAGHQPAAKMRSDDGAGAKGHRHFAENFDRGHGGHGGRHHGRRGGMMSPARLATALAALETGIGIQPDQMGAWRNFTGALIAFAEAVQPPMGRPGMGPGRMGPGPHGPGGPGTPQAGGQPGAGADQTPPPPPAGDAAQTDQAGKPGGNNELFAFRMLDHFADRAIEAGEKAKAVKSALADLESTLTPEQTDRARTLIRSMMQEMRGERWGGRGHRGPGDHRGFRFGGQRHGHGPRGPMPQDDGMGFGGPGGPGDDGPDGQGPADQGPETPPTDEAPQQG</sequence>
<keyword evidence="2" id="KW-0732">Signal</keyword>
<organism evidence="3 4">
    <name type="scientific">Jiella sonneratiae</name>
    <dbReference type="NCBI Taxonomy" id="2816856"/>
    <lineage>
        <taxon>Bacteria</taxon>
        <taxon>Pseudomonadati</taxon>
        <taxon>Pseudomonadota</taxon>
        <taxon>Alphaproteobacteria</taxon>
        <taxon>Hyphomicrobiales</taxon>
        <taxon>Aurantimonadaceae</taxon>
        <taxon>Jiella</taxon>
    </lineage>
</organism>
<feature type="signal peptide" evidence="2">
    <location>
        <begin position="1"/>
        <end position="39"/>
    </location>
</feature>
<dbReference type="EMBL" id="JAFMPY010000010">
    <property type="protein sequence ID" value="MBO0904370.1"/>
    <property type="molecule type" value="Genomic_DNA"/>
</dbReference>
<protein>
    <recommendedName>
        <fullName evidence="5">LTXXQ motif family protein</fullName>
    </recommendedName>
</protein>
<evidence type="ECO:0000256" key="1">
    <source>
        <dbReference type="SAM" id="MobiDB-lite"/>
    </source>
</evidence>
<dbReference type="RefSeq" id="WP_207351001.1">
    <property type="nucleotide sequence ID" value="NZ_JAFMPY010000010.1"/>
</dbReference>
<comment type="caution">
    <text evidence="3">The sequence shown here is derived from an EMBL/GenBank/DDBJ whole genome shotgun (WGS) entry which is preliminary data.</text>
</comment>
<feature type="region of interest" description="Disordered" evidence="1">
    <location>
        <begin position="69"/>
        <end position="88"/>
    </location>
</feature>
<dbReference type="Proteomes" id="UP000664288">
    <property type="component" value="Unassembled WGS sequence"/>
</dbReference>
<proteinExistence type="predicted"/>
<feature type="chain" id="PRO_5045992177" description="LTXXQ motif family protein" evidence="2">
    <location>
        <begin position="40"/>
        <end position="323"/>
    </location>
</feature>
<evidence type="ECO:0000256" key="2">
    <source>
        <dbReference type="SAM" id="SignalP"/>
    </source>
</evidence>
<reference evidence="3 4" key="1">
    <citation type="submission" date="2021-03" db="EMBL/GenBank/DDBJ databases">
        <title>Whole genome sequence of Jiella sp. MQZ13P-4.</title>
        <authorList>
            <person name="Tuo L."/>
        </authorList>
    </citation>
    <scope>NUCLEOTIDE SEQUENCE [LARGE SCALE GENOMIC DNA]</scope>
    <source>
        <strain evidence="3 4">MQZ13P-4</strain>
    </source>
</reference>
<feature type="compositionally biased region" description="Low complexity" evidence="1">
    <location>
        <begin position="178"/>
        <end position="187"/>
    </location>
</feature>
<feature type="compositionally biased region" description="Gly residues" evidence="1">
    <location>
        <begin position="138"/>
        <end position="156"/>
    </location>
</feature>
<feature type="region of interest" description="Disordered" evidence="1">
    <location>
        <begin position="134"/>
        <end position="193"/>
    </location>
</feature>